<keyword evidence="1" id="KW-0175">Coiled coil</keyword>
<feature type="region of interest" description="Disordered" evidence="2">
    <location>
        <begin position="1"/>
        <end position="29"/>
    </location>
</feature>
<feature type="region of interest" description="Disordered" evidence="2">
    <location>
        <begin position="106"/>
        <end position="180"/>
    </location>
</feature>
<feature type="coiled-coil region" evidence="1">
    <location>
        <begin position="37"/>
        <end position="71"/>
    </location>
</feature>
<evidence type="ECO:0000256" key="1">
    <source>
        <dbReference type="SAM" id="Coils"/>
    </source>
</evidence>
<sequence length="180" mass="19404">MATRSRTASRAQSPFDSGHLEPQLPPTSSVKYGEVSLERVTRLLLGLLGQVERLEQEIAEIKEAGIETRTNVENISQTVDVVKDGLKSLQGPRTPEGNQLKAVEETPRPIPKTEPIGLVSRGPFWSEPTREITGLAQPTPRRAAPPRVPSPPPSPRLRSPIGAPAPPPPAPVAAYPARSK</sequence>
<feature type="compositionally biased region" description="Pro residues" evidence="2">
    <location>
        <begin position="146"/>
        <end position="155"/>
    </location>
</feature>
<name>A0A8H7M048_9AGAM</name>
<dbReference type="AlphaFoldDB" id="A0A8H7M048"/>
<reference evidence="3" key="1">
    <citation type="submission" date="2020-09" db="EMBL/GenBank/DDBJ databases">
        <title>Comparative genome analyses of four rice-infecting Rhizoctonia solani isolates reveal extensive enrichment of homogalacturonan modification genes.</title>
        <authorList>
            <person name="Lee D.-Y."/>
            <person name="Jeon J."/>
            <person name="Kim K.-T."/>
            <person name="Cheong K."/>
            <person name="Song H."/>
            <person name="Choi G."/>
            <person name="Ko J."/>
            <person name="Opiyo S.O."/>
            <person name="Zuo S."/>
            <person name="Madhav S."/>
            <person name="Lee Y.-H."/>
            <person name="Wang G.-L."/>
        </authorList>
    </citation>
    <scope>NUCLEOTIDE SEQUENCE</scope>
    <source>
        <strain evidence="3">AG1-IA B2</strain>
    </source>
</reference>
<evidence type="ECO:0000313" key="4">
    <source>
        <dbReference type="Proteomes" id="UP000614334"/>
    </source>
</evidence>
<feature type="compositionally biased region" description="Polar residues" evidence="2">
    <location>
        <begin position="1"/>
        <end position="15"/>
    </location>
</feature>
<dbReference type="EMBL" id="JACYCF010000031">
    <property type="protein sequence ID" value="KAF8749006.1"/>
    <property type="molecule type" value="Genomic_DNA"/>
</dbReference>
<gene>
    <name evidence="3" type="ORF">RHS01_10365</name>
</gene>
<protein>
    <submittedName>
        <fullName evidence="3">Uncharacterized protein</fullName>
    </submittedName>
</protein>
<organism evidence="3 4">
    <name type="scientific">Rhizoctonia solani</name>
    <dbReference type="NCBI Taxonomy" id="456999"/>
    <lineage>
        <taxon>Eukaryota</taxon>
        <taxon>Fungi</taxon>
        <taxon>Dikarya</taxon>
        <taxon>Basidiomycota</taxon>
        <taxon>Agaricomycotina</taxon>
        <taxon>Agaricomycetes</taxon>
        <taxon>Cantharellales</taxon>
        <taxon>Ceratobasidiaceae</taxon>
        <taxon>Rhizoctonia</taxon>
    </lineage>
</organism>
<dbReference type="Proteomes" id="UP000614334">
    <property type="component" value="Unassembled WGS sequence"/>
</dbReference>
<comment type="caution">
    <text evidence="3">The sequence shown here is derived from an EMBL/GenBank/DDBJ whole genome shotgun (WGS) entry which is preliminary data.</text>
</comment>
<accession>A0A8H7M048</accession>
<evidence type="ECO:0000313" key="3">
    <source>
        <dbReference type="EMBL" id="KAF8749006.1"/>
    </source>
</evidence>
<evidence type="ECO:0000256" key="2">
    <source>
        <dbReference type="SAM" id="MobiDB-lite"/>
    </source>
</evidence>
<proteinExistence type="predicted"/>